<comment type="caution">
    <text evidence="2">The sequence shown here is derived from an EMBL/GenBank/DDBJ whole genome shotgun (WGS) entry which is preliminary data.</text>
</comment>
<keyword evidence="3" id="KW-1185">Reference proteome</keyword>
<reference evidence="2" key="1">
    <citation type="submission" date="2021-11" db="EMBL/GenBank/DDBJ databases">
        <title>Description of a new species Pelosinus isolated from the bottom sediments of Lake Baikal.</title>
        <authorList>
            <person name="Zakharyuk A."/>
        </authorList>
    </citation>
    <scope>NUCLEOTIDE SEQUENCE</scope>
    <source>
        <strain evidence="2">Bkl1</strain>
    </source>
</reference>
<evidence type="ECO:0000313" key="2">
    <source>
        <dbReference type="EMBL" id="MCC5467642.1"/>
    </source>
</evidence>
<proteinExistence type="predicted"/>
<gene>
    <name evidence="2" type="ORF">LMF89_20105</name>
</gene>
<name>A0ABS8HZU8_9FIRM</name>
<dbReference type="Proteomes" id="UP001165492">
    <property type="component" value="Unassembled WGS sequence"/>
</dbReference>
<keyword evidence="1" id="KW-0732">Signal</keyword>
<evidence type="ECO:0000256" key="1">
    <source>
        <dbReference type="SAM" id="SignalP"/>
    </source>
</evidence>
<dbReference type="EMBL" id="JAJHJB010000037">
    <property type="protein sequence ID" value="MCC5467642.1"/>
    <property type="molecule type" value="Genomic_DNA"/>
</dbReference>
<feature type="chain" id="PRO_5047017050" evidence="1">
    <location>
        <begin position="22"/>
        <end position="138"/>
    </location>
</feature>
<organism evidence="2 3">
    <name type="scientific">Pelosinus baikalensis</name>
    <dbReference type="NCBI Taxonomy" id="2892015"/>
    <lineage>
        <taxon>Bacteria</taxon>
        <taxon>Bacillati</taxon>
        <taxon>Bacillota</taxon>
        <taxon>Negativicutes</taxon>
        <taxon>Selenomonadales</taxon>
        <taxon>Sporomusaceae</taxon>
        <taxon>Pelosinus</taxon>
    </lineage>
</organism>
<accession>A0ABS8HZU8</accession>
<protein>
    <submittedName>
        <fullName evidence="2">Uncharacterized protein</fullName>
    </submittedName>
</protein>
<dbReference type="RefSeq" id="WP_229536608.1">
    <property type="nucleotide sequence ID" value="NZ_JAJHJB010000037.1"/>
</dbReference>
<sequence>MKKVVVFTCMLLIVLSGVCGAASWKEVERHQGKHNETDCEWSVSIDSDSIRRVILNNVEYIKVSVKTTNETEDYYYIELYKFNADSKSYRITNTELHKDGKVSMSDQDYIDNNFHGGLRWKTPKEDDVIIQLILQQIE</sequence>
<feature type="signal peptide" evidence="1">
    <location>
        <begin position="1"/>
        <end position="21"/>
    </location>
</feature>
<evidence type="ECO:0000313" key="3">
    <source>
        <dbReference type="Proteomes" id="UP001165492"/>
    </source>
</evidence>